<keyword evidence="3" id="KW-1185">Reference proteome</keyword>
<dbReference type="Pfam" id="PF24066">
    <property type="entry name" value="Hisat_C"/>
    <property type="match status" value="1"/>
</dbReference>
<reference evidence="2 3" key="1">
    <citation type="submission" date="2022-05" db="EMBL/GenBank/DDBJ databases">
        <authorList>
            <consortium name="Genoscope - CEA"/>
            <person name="William W."/>
        </authorList>
    </citation>
    <scope>NUCLEOTIDE SEQUENCE [LARGE SCALE GENOMIC DNA]</scope>
</reference>
<dbReference type="PANTHER" id="PTHR47403">
    <property type="entry name" value="LOC100145250 PROTEIN"/>
    <property type="match status" value="1"/>
</dbReference>
<name>A0AAU9XYA5_9CNID</name>
<dbReference type="EMBL" id="CALNXJ010000072">
    <property type="protein sequence ID" value="CAH3159554.1"/>
    <property type="molecule type" value="Genomic_DNA"/>
</dbReference>
<comment type="caution">
    <text evidence="2">The sequence shown here is derived from an EMBL/GenBank/DDBJ whole genome shotgun (WGS) entry which is preliminary data.</text>
</comment>
<dbReference type="InterPro" id="IPR016181">
    <property type="entry name" value="Acyl_CoA_acyltransferase"/>
</dbReference>
<evidence type="ECO:0000259" key="1">
    <source>
        <dbReference type="Pfam" id="PF24066"/>
    </source>
</evidence>
<protein>
    <recommendedName>
        <fullName evidence="1">Histidine N-acetyltransferase C-terminal domain-containing protein</fullName>
    </recommendedName>
</protein>
<dbReference type="InterPro" id="IPR056483">
    <property type="entry name" value="Hisat_C"/>
</dbReference>
<dbReference type="SUPFAM" id="SSF55729">
    <property type="entry name" value="Acyl-CoA N-acyltransferases (Nat)"/>
    <property type="match status" value="1"/>
</dbReference>
<dbReference type="PANTHER" id="PTHR47403:SF6">
    <property type="entry name" value="N-ACETYLTRANSFERASE DOMAIN-CONTAINING PROTEIN"/>
    <property type="match status" value="1"/>
</dbReference>
<evidence type="ECO:0000313" key="3">
    <source>
        <dbReference type="Proteomes" id="UP001159428"/>
    </source>
</evidence>
<accession>A0AAU9XYA5</accession>
<proteinExistence type="predicted"/>
<dbReference type="Proteomes" id="UP001159428">
    <property type="component" value="Unassembled WGS sequence"/>
</dbReference>
<dbReference type="Gene3D" id="3.40.630.30">
    <property type="match status" value="1"/>
</dbReference>
<feature type="domain" description="Histidine N-acetyltransferase C-terminal" evidence="1">
    <location>
        <begin position="111"/>
        <end position="229"/>
    </location>
</feature>
<dbReference type="AlphaFoldDB" id="A0AAU9XYA5"/>
<sequence length="279" mass="32595">MNNLAILLAFVDEKLVGLQACFIVDEGQTFVRQAMRFAPDLQGRGLSRKLSQAMDAYVRKNFPSVRRLRFSNYVYREYSSATKMVLELDKLGYRVEHLPLDPHMPCSVKNSELVSCSKKYFSEVILSRAFSHKLFPLNVLIVDWCPFEALCSNIDYILQDDDLLLTERCDEYEMPRSFSFGRLSPKAKVKEWIVSVYTDDPRLFEAHVIQHYYHACKIIKEEFTFVSFHDKGLRNLGKKTLEEKLNLQHDEFYMNESLFLYERDFGMIDSGNVCEGKQL</sequence>
<organism evidence="2 3">
    <name type="scientific">Pocillopora meandrina</name>
    <dbReference type="NCBI Taxonomy" id="46732"/>
    <lineage>
        <taxon>Eukaryota</taxon>
        <taxon>Metazoa</taxon>
        <taxon>Cnidaria</taxon>
        <taxon>Anthozoa</taxon>
        <taxon>Hexacorallia</taxon>
        <taxon>Scleractinia</taxon>
        <taxon>Astrocoeniina</taxon>
        <taxon>Pocilloporidae</taxon>
        <taxon>Pocillopora</taxon>
    </lineage>
</organism>
<gene>
    <name evidence="2" type="ORF">PMEA_00032014</name>
</gene>
<evidence type="ECO:0000313" key="2">
    <source>
        <dbReference type="EMBL" id="CAH3159554.1"/>
    </source>
</evidence>